<name>A0A523UWG5_UNCT6</name>
<dbReference type="InterPro" id="IPR036249">
    <property type="entry name" value="Thioredoxin-like_sf"/>
</dbReference>
<gene>
    <name evidence="3" type="ORF">E3J62_03015</name>
</gene>
<sequence length="711" mass="80946">MKLASKQTGDLRDKSGKHKNRLGLEKSPYLLQHADNPVDWYPWGPEAFDKARRENKPIFLSIGYSTCHWCHVMEHESFEDPEVARLMNEVFVCIKVDREERPDLDNIYMTVCQMMTGGGGWPLTIIMTPDKKPFFAGTYFPKRSRFGRTGMMELATRIKEVWTGQHDEVLTSADQIAGALQQASSNSPGEELGESVLRDAYEQLAQRFDEKYAGFGSGTKFPTPHNFLFLLRYWRRTGDKKALQMVERTLQAMRRGGMYDHVGFGFHRYSTDAQWLVPHFEKMLYDQAMLAMAYTEAYQATGKKEYEDTAREIFAYVLRNMTAPTGGFYSAGDADSEGEEGKFYVWGQDEIRQALNREEADLFIRVFNVEKDGNFRDEATSQETGKNILHLRKPLKELASELKMPEQDIQMRVNKARKKLFAAREKRIHPYKDDKILTDWNGLMVAALAKGARAFDDPRYAEAAKGCVDFILKNMRDRGDRLFHRYREGEAAVMAYIDDYAFLTWGLLELYETTFDVSYIQAALDFNKVLFEHFWDEQGGGFYFTPDDGEDLIVRSKEVYDGAVPSGNSVAMLNLLRLGRMTANSDLEENAARIGRAFSSGVKQSPSGYTQLMVAVDFGIGPSYEVVLAGDSEADDTKAMLKSMRARFVPNKVVLLRPSEQESPDIIRVAPFTEGQTSIDGKATAYVCRDYVCKLPTTDADKMLELLNKQQ</sequence>
<organism evidence="3 4">
    <name type="scientific">candidate division TA06 bacterium</name>
    <dbReference type="NCBI Taxonomy" id="2250710"/>
    <lineage>
        <taxon>Bacteria</taxon>
        <taxon>Bacteria division TA06</taxon>
    </lineage>
</organism>
<dbReference type="Gene3D" id="3.40.30.10">
    <property type="entry name" value="Glutaredoxin"/>
    <property type="match status" value="1"/>
</dbReference>
<dbReference type="GO" id="GO:0005975">
    <property type="term" value="P:carbohydrate metabolic process"/>
    <property type="evidence" value="ECO:0007669"/>
    <property type="project" value="InterPro"/>
</dbReference>
<feature type="region of interest" description="Disordered" evidence="1">
    <location>
        <begin position="1"/>
        <end position="20"/>
    </location>
</feature>
<evidence type="ECO:0000313" key="4">
    <source>
        <dbReference type="Proteomes" id="UP000315525"/>
    </source>
</evidence>
<dbReference type="Pfam" id="PF03190">
    <property type="entry name" value="Thioredox_DsbH"/>
    <property type="match status" value="1"/>
</dbReference>
<dbReference type="InterPro" id="IPR024705">
    <property type="entry name" value="Ssp411"/>
</dbReference>
<dbReference type="PANTHER" id="PTHR42899">
    <property type="entry name" value="SPERMATOGENESIS-ASSOCIATED PROTEIN 20"/>
    <property type="match status" value="1"/>
</dbReference>
<dbReference type="InterPro" id="IPR004879">
    <property type="entry name" value="Ssp411-like_TRX"/>
</dbReference>
<accession>A0A523UWG5</accession>
<dbReference type="InterPro" id="IPR008928">
    <property type="entry name" value="6-hairpin_glycosidase_sf"/>
</dbReference>
<dbReference type="SUPFAM" id="SSF48208">
    <property type="entry name" value="Six-hairpin glycosidases"/>
    <property type="match status" value="1"/>
</dbReference>
<protein>
    <submittedName>
        <fullName evidence="3">Thioredoxin domain-containing protein</fullName>
    </submittedName>
</protein>
<dbReference type="EMBL" id="SOJN01000039">
    <property type="protein sequence ID" value="TET46882.1"/>
    <property type="molecule type" value="Genomic_DNA"/>
</dbReference>
<evidence type="ECO:0000313" key="3">
    <source>
        <dbReference type="EMBL" id="TET46882.1"/>
    </source>
</evidence>
<dbReference type="CDD" id="cd02955">
    <property type="entry name" value="SSP411"/>
    <property type="match status" value="1"/>
</dbReference>
<evidence type="ECO:0000259" key="2">
    <source>
        <dbReference type="Pfam" id="PF03190"/>
    </source>
</evidence>
<feature type="domain" description="Spermatogenesis-associated protein 20-like TRX" evidence="2">
    <location>
        <begin position="19"/>
        <end position="180"/>
    </location>
</feature>
<dbReference type="Gene3D" id="1.50.10.10">
    <property type="match status" value="2"/>
</dbReference>
<proteinExistence type="predicted"/>
<dbReference type="InterPro" id="IPR012341">
    <property type="entry name" value="6hp_glycosidase-like_sf"/>
</dbReference>
<dbReference type="SUPFAM" id="SSF52833">
    <property type="entry name" value="Thioredoxin-like"/>
    <property type="match status" value="1"/>
</dbReference>
<evidence type="ECO:0000256" key="1">
    <source>
        <dbReference type="SAM" id="MobiDB-lite"/>
    </source>
</evidence>
<reference evidence="3 4" key="1">
    <citation type="submission" date="2019-03" db="EMBL/GenBank/DDBJ databases">
        <title>Metabolic potential of uncultured bacteria and archaea associated with petroleum seepage in deep-sea sediments.</title>
        <authorList>
            <person name="Dong X."/>
            <person name="Hubert C."/>
        </authorList>
    </citation>
    <scope>NUCLEOTIDE SEQUENCE [LARGE SCALE GENOMIC DNA]</scope>
    <source>
        <strain evidence="3">E44_bin18</strain>
    </source>
</reference>
<dbReference type="AlphaFoldDB" id="A0A523UWG5"/>
<dbReference type="PIRSF" id="PIRSF006402">
    <property type="entry name" value="UCP006402_thioredoxin"/>
    <property type="match status" value="1"/>
</dbReference>
<dbReference type="Proteomes" id="UP000315525">
    <property type="component" value="Unassembled WGS sequence"/>
</dbReference>
<comment type="caution">
    <text evidence="3">The sequence shown here is derived from an EMBL/GenBank/DDBJ whole genome shotgun (WGS) entry which is preliminary data.</text>
</comment>
<dbReference type="PANTHER" id="PTHR42899:SF1">
    <property type="entry name" value="SPERMATOGENESIS-ASSOCIATED PROTEIN 20"/>
    <property type="match status" value="1"/>
</dbReference>